<dbReference type="GO" id="GO:0003677">
    <property type="term" value="F:DNA binding"/>
    <property type="evidence" value="ECO:0007669"/>
    <property type="project" value="UniProtKB-KW"/>
</dbReference>
<dbReference type="InterPro" id="IPR001138">
    <property type="entry name" value="Zn2Cys6_DnaBD"/>
</dbReference>
<keyword evidence="9" id="KW-1185">Reference proteome</keyword>
<dbReference type="GO" id="GO:0006351">
    <property type="term" value="P:DNA-templated transcription"/>
    <property type="evidence" value="ECO:0007669"/>
    <property type="project" value="InterPro"/>
</dbReference>
<evidence type="ECO:0000313" key="9">
    <source>
        <dbReference type="Proteomes" id="UP000799537"/>
    </source>
</evidence>
<proteinExistence type="predicted"/>
<keyword evidence="5" id="KW-0804">Transcription</keyword>
<comment type="subcellular location">
    <subcellularLocation>
        <location evidence="1">Nucleus</location>
    </subcellularLocation>
</comment>
<protein>
    <recommendedName>
        <fullName evidence="7">Zn(2)-C6 fungal-type domain-containing protein</fullName>
    </recommendedName>
</protein>
<keyword evidence="3" id="KW-0805">Transcription regulation</keyword>
<keyword evidence="6" id="KW-0539">Nucleus</keyword>
<evidence type="ECO:0000256" key="3">
    <source>
        <dbReference type="ARBA" id="ARBA00023015"/>
    </source>
</evidence>
<dbReference type="PANTHER" id="PTHR46910">
    <property type="entry name" value="TRANSCRIPTION FACTOR PDR1"/>
    <property type="match status" value="1"/>
</dbReference>
<dbReference type="PROSITE" id="PS50048">
    <property type="entry name" value="ZN2_CY6_FUNGAL_2"/>
    <property type="match status" value="1"/>
</dbReference>
<reference evidence="8" key="1">
    <citation type="journal article" date="2020" name="Stud. Mycol.">
        <title>101 Dothideomycetes genomes: a test case for predicting lifestyles and emergence of pathogens.</title>
        <authorList>
            <person name="Haridas S."/>
            <person name="Albert R."/>
            <person name="Binder M."/>
            <person name="Bloem J."/>
            <person name="Labutti K."/>
            <person name="Salamov A."/>
            <person name="Andreopoulos B."/>
            <person name="Baker S."/>
            <person name="Barry K."/>
            <person name="Bills G."/>
            <person name="Bluhm B."/>
            <person name="Cannon C."/>
            <person name="Castanera R."/>
            <person name="Culley D."/>
            <person name="Daum C."/>
            <person name="Ezra D."/>
            <person name="Gonzalez J."/>
            <person name="Henrissat B."/>
            <person name="Kuo A."/>
            <person name="Liang C."/>
            <person name="Lipzen A."/>
            <person name="Lutzoni F."/>
            <person name="Magnuson J."/>
            <person name="Mondo S."/>
            <person name="Nolan M."/>
            <person name="Ohm R."/>
            <person name="Pangilinan J."/>
            <person name="Park H.-J."/>
            <person name="Ramirez L."/>
            <person name="Alfaro M."/>
            <person name="Sun H."/>
            <person name="Tritt A."/>
            <person name="Yoshinaga Y."/>
            <person name="Zwiers L.-H."/>
            <person name="Turgeon B."/>
            <person name="Goodwin S."/>
            <person name="Spatafora J."/>
            <person name="Crous P."/>
            <person name="Grigoriev I."/>
        </authorList>
    </citation>
    <scope>NUCLEOTIDE SEQUENCE</scope>
    <source>
        <strain evidence="8">ATCC 36951</strain>
    </source>
</reference>
<dbReference type="Gene3D" id="4.10.240.10">
    <property type="entry name" value="Zn(2)-C6 fungal-type DNA-binding domain"/>
    <property type="match status" value="1"/>
</dbReference>
<evidence type="ECO:0000313" key="8">
    <source>
        <dbReference type="EMBL" id="KAF2168905.1"/>
    </source>
</evidence>
<dbReference type="InterPro" id="IPR007219">
    <property type="entry name" value="XnlR_reg_dom"/>
</dbReference>
<dbReference type="EMBL" id="ML993589">
    <property type="protein sequence ID" value="KAF2168905.1"/>
    <property type="molecule type" value="Genomic_DNA"/>
</dbReference>
<sequence length="572" mass="62694">MESTTSKPQRKACDLCYHKKLKCDALKPRCSTCVVYDVECTHKAASRKKGGGVGRREAGAGSVQKGVIKGLEEQLREARREVERLRGKGDVRKVDGGVEGGVRGEVDLVERRSGVQRKGMGILPPYEEAVVLIEEYLSTFNVVFPLFDPREVLQTTRAVYTNNNSASDDPVSWALLNTILALATHTTSSTTLKSSRTQTSTHLSAAQSVLSPIITTPTPALINIQIPLALAMLFYLVADTQPAIILVATALRLAHQIGLHSRAASAHLPPREVEQRNNVFWMAYVLDRDTSMLARVPPIQQDGDIDIDLPPTTLPPPSCPDSPATTGFVFSSPTSTPCTTNFFRLRILLARIQGKVYEYVYSLPATNSPPATRARNIALVLRALDEWTAQIPEAFHAENLSSNCNSNANDPTARYFVILYGTALGCRGVISHASAQDSFHYSQWVGDVRAYGRAVSISNGEVVVEAQPPVEKGWMRLVQESREFMGLFERAALGVGWIEAPDLSRRQRHLRRTGRIHGVRPAVDGHLFIVARHHGRAKGGHAESPRTPGCGARPEVVCRCDFQLSVQNQIVG</sequence>
<dbReference type="InterPro" id="IPR050987">
    <property type="entry name" value="AtrR-like"/>
</dbReference>
<gene>
    <name evidence="8" type="ORF">M409DRAFT_52894</name>
</gene>
<dbReference type="SUPFAM" id="SSF57701">
    <property type="entry name" value="Zn2/Cys6 DNA-binding domain"/>
    <property type="match status" value="1"/>
</dbReference>
<keyword evidence="2" id="KW-0479">Metal-binding</keyword>
<dbReference type="GO" id="GO:0000981">
    <property type="term" value="F:DNA-binding transcription factor activity, RNA polymerase II-specific"/>
    <property type="evidence" value="ECO:0007669"/>
    <property type="project" value="InterPro"/>
</dbReference>
<evidence type="ECO:0000256" key="4">
    <source>
        <dbReference type="ARBA" id="ARBA00023125"/>
    </source>
</evidence>
<dbReference type="SMART" id="SM00066">
    <property type="entry name" value="GAL4"/>
    <property type="match status" value="1"/>
</dbReference>
<dbReference type="InterPro" id="IPR036864">
    <property type="entry name" value="Zn2-C6_fun-type_DNA-bd_sf"/>
</dbReference>
<dbReference type="AlphaFoldDB" id="A0A6A6CP76"/>
<evidence type="ECO:0000256" key="2">
    <source>
        <dbReference type="ARBA" id="ARBA00022723"/>
    </source>
</evidence>
<evidence type="ECO:0000256" key="5">
    <source>
        <dbReference type="ARBA" id="ARBA00023163"/>
    </source>
</evidence>
<dbReference type="SMART" id="SM00906">
    <property type="entry name" value="Fungal_trans"/>
    <property type="match status" value="1"/>
</dbReference>
<dbReference type="Pfam" id="PF04082">
    <property type="entry name" value="Fungal_trans"/>
    <property type="match status" value="1"/>
</dbReference>
<organism evidence="8 9">
    <name type="scientific">Zasmidium cellare ATCC 36951</name>
    <dbReference type="NCBI Taxonomy" id="1080233"/>
    <lineage>
        <taxon>Eukaryota</taxon>
        <taxon>Fungi</taxon>
        <taxon>Dikarya</taxon>
        <taxon>Ascomycota</taxon>
        <taxon>Pezizomycotina</taxon>
        <taxon>Dothideomycetes</taxon>
        <taxon>Dothideomycetidae</taxon>
        <taxon>Mycosphaerellales</taxon>
        <taxon>Mycosphaerellaceae</taxon>
        <taxon>Zasmidium</taxon>
    </lineage>
</organism>
<dbReference type="RefSeq" id="XP_033669794.1">
    <property type="nucleotide sequence ID" value="XM_033812206.1"/>
</dbReference>
<feature type="domain" description="Zn(2)-C6 fungal-type" evidence="7">
    <location>
        <begin position="12"/>
        <end position="42"/>
    </location>
</feature>
<evidence type="ECO:0000256" key="6">
    <source>
        <dbReference type="ARBA" id="ARBA00023242"/>
    </source>
</evidence>
<keyword evidence="4" id="KW-0238">DNA-binding</keyword>
<dbReference type="CDD" id="cd12148">
    <property type="entry name" value="fungal_TF_MHR"/>
    <property type="match status" value="1"/>
</dbReference>
<name>A0A6A6CP76_ZASCE</name>
<dbReference type="PANTHER" id="PTHR46910:SF37">
    <property type="entry name" value="ZN(II)2CYS6 TRANSCRIPTION FACTOR (EUROFUNG)"/>
    <property type="match status" value="1"/>
</dbReference>
<evidence type="ECO:0000259" key="7">
    <source>
        <dbReference type="PROSITE" id="PS50048"/>
    </source>
</evidence>
<evidence type="ECO:0000256" key="1">
    <source>
        <dbReference type="ARBA" id="ARBA00004123"/>
    </source>
</evidence>
<dbReference type="GO" id="GO:0008270">
    <property type="term" value="F:zinc ion binding"/>
    <property type="evidence" value="ECO:0007669"/>
    <property type="project" value="InterPro"/>
</dbReference>
<accession>A0A6A6CP76</accession>
<dbReference type="GeneID" id="54565478"/>
<dbReference type="OrthoDB" id="2123952at2759"/>
<dbReference type="GO" id="GO:0005634">
    <property type="term" value="C:nucleus"/>
    <property type="evidence" value="ECO:0007669"/>
    <property type="project" value="UniProtKB-SubCell"/>
</dbReference>
<dbReference type="Pfam" id="PF00172">
    <property type="entry name" value="Zn_clus"/>
    <property type="match status" value="1"/>
</dbReference>
<dbReference type="CDD" id="cd00067">
    <property type="entry name" value="GAL4"/>
    <property type="match status" value="1"/>
</dbReference>
<dbReference type="Proteomes" id="UP000799537">
    <property type="component" value="Unassembled WGS sequence"/>
</dbReference>